<gene>
    <name evidence="1" type="ORF">P7H00_00945</name>
    <name evidence="2" type="ORF">P7H46_00315</name>
</gene>
<dbReference type="AlphaFoldDB" id="A0AAE4HYA9"/>
<keyword evidence="4" id="KW-1185">Reference proteome</keyword>
<dbReference type="EMBL" id="JARQAZ010000001">
    <property type="protein sequence ID" value="MDT2769277.1"/>
    <property type="molecule type" value="Genomic_DNA"/>
</dbReference>
<name>A0AAE4HYA9_9ENTE</name>
<proteinExistence type="predicted"/>
<evidence type="ECO:0000313" key="1">
    <source>
        <dbReference type="EMBL" id="MDT2735696.1"/>
    </source>
</evidence>
<accession>A0AAE4HYA9</accession>
<dbReference type="Proteomes" id="UP001269061">
    <property type="component" value="Unassembled WGS sequence"/>
</dbReference>
<comment type="caution">
    <text evidence="1">The sequence shown here is derived from an EMBL/GenBank/DDBJ whole genome shotgun (WGS) entry which is preliminary data.</text>
</comment>
<dbReference type="RefSeq" id="WP_311796380.1">
    <property type="nucleotide sequence ID" value="NZ_JARQAI010000001.1"/>
</dbReference>
<evidence type="ECO:0000313" key="2">
    <source>
        <dbReference type="EMBL" id="MDT2769277.1"/>
    </source>
</evidence>
<evidence type="ECO:0000313" key="4">
    <source>
        <dbReference type="Proteomes" id="UP001269061"/>
    </source>
</evidence>
<sequence>MEIIYPPLVEQSFNYYSQLLDEPIAKNELYRSMVENEVITETGLPTQKALQQGLVKDFYEAENLSFAEFLALYPIFESRDPADFQLIDGFWEVPLAVKVELENRLKTGELPYDFALQLAAYLEDR</sequence>
<evidence type="ECO:0000313" key="3">
    <source>
        <dbReference type="Proteomes" id="UP001180842"/>
    </source>
</evidence>
<dbReference type="EMBL" id="JARQAI010000001">
    <property type="protein sequence ID" value="MDT2735696.1"/>
    <property type="molecule type" value="Genomic_DNA"/>
</dbReference>
<dbReference type="Proteomes" id="UP001180842">
    <property type="component" value="Unassembled WGS sequence"/>
</dbReference>
<organism evidence="1 3">
    <name type="scientific">Enterococcus pseudoavium</name>
    <dbReference type="NCBI Taxonomy" id="44007"/>
    <lineage>
        <taxon>Bacteria</taxon>
        <taxon>Bacillati</taxon>
        <taxon>Bacillota</taxon>
        <taxon>Bacilli</taxon>
        <taxon>Lactobacillales</taxon>
        <taxon>Enterococcaceae</taxon>
        <taxon>Enterococcus</taxon>
    </lineage>
</organism>
<reference evidence="1 4" key="1">
    <citation type="submission" date="2023-03" db="EMBL/GenBank/DDBJ databases">
        <authorList>
            <person name="Shen W."/>
            <person name="Cai J."/>
        </authorList>
    </citation>
    <scope>NUCLEOTIDE SEQUENCE</scope>
    <source>
        <strain evidence="1">P69-2</strain>
        <strain evidence="2 4">Y59</strain>
    </source>
</reference>
<protein>
    <submittedName>
        <fullName evidence="1">Uncharacterized protein</fullName>
    </submittedName>
</protein>